<keyword evidence="1" id="KW-1133">Transmembrane helix</keyword>
<keyword evidence="1" id="KW-0472">Membrane</keyword>
<sequence>MLIESKIVCTDTAADVSHSFLWCVFMFIVLHVSSQSGQYFSLILSMNWPRLGYVSFTSFMKNPSDEGTTNVP</sequence>
<feature type="non-terminal residue" evidence="2">
    <location>
        <position position="72"/>
    </location>
</feature>
<comment type="caution">
    <text evidence="2">The sequence shown here is derived from an EMBL/GenBank/DDBJ whole genome shotgun (WGS) entry which is preliminary data.</text>
</comment>
<proteinExistence type="predicted"/>
<accession>A0AAN5CY19</accession>
<evidence type="ECO:0000313" key="3">
    <source>
        <dbReference type="Proteomes" id="UP001328107"/>
    </source>
</evidence>
<reference evidence="3" key="1">
    <citation type="submission" date="2022-10" db="EMBL/GenBank/DDBJ databases">
        <title>Genome assembly of Pristionchus species.</title>
        <authorList>
            <person name="Yoshida K."/>
            <person name="Sommer R.J."/>
        </authorList>
    </citation>
    <scope>NUCLEOTIDE SEQUENCE [LARGE SCALE GENOMIC DNA]</scope>
    <source>
        <strain evidence="3">RS5460</strain>
    </source>
</reference>
<keyword evidence="3" id="KW-1185">Reference proteome</keyword>
<dbReference type="EMBL" id="BTRK01000005">
    <property type="protein sequence ID" value="GMR52826.1"/>
    <property type="molecule type" value="Genomic_DNA"/>
</dbReference>
<dbReference type="AlphaFoldDB" id="A0AAN5CY19"/>
<gene>
    <name evidence="2" type="ORF">PMAYCL1PPCAC_23021</name>
</gene>
<protein>
    <submittedName>
        <fullName evidence="2">Uncharacterized protein</fullName>
    </submittedName>
</protein>
<name>A0AAN5CY19_9BILA</name>
<keyword evidence="1" id="KW-0812">Transmembrane</keyword>
<evidence type="ECO:0000256" key="1">
    <source>
        <dbReference type="SAM" id="Phobius"/>
    </source>
</evidence>
<evidence type="ECO:0000313" key="2">
    <source>
        <dbReference type="EMBL" id="GMR52826.1"/>
    </source>
</evidence>
<feature type="transmembrane region" description="Helical" evidence="1">
    <location>
        <begin position="19"/>
        <end position="40"/>
    </location>
</feature>
<dbReference type="Proteomes" id="UP001328107">
    <property type="component" value="Unassembled WGS sequence"/>
</dbReference>
<organism evidence="2 3">
    <name type="scientific">Pristionchus mayeri</name>
    <dbReference type="NCBI Taxonomy" id="1317129"/>
    <lineage>
        <taxon>Eukaryota</taxon>
        <taxon>Metazoa</taxon>
        <taxon>Ecdysozoa</taxon>
        <taxon>Nematoda</taxon>
        <taxon>Chromadorea</taxon>
        <taxon>Rhabditida</taxon>
        <taxon>Rhabditina</taxon>
        <taxon>Diplogasteromorpha</taxon>
        <taxon>Diplogasteroidea</taxon>
        <taxon>Neodiplogasteridae</taxon>
        <taxon>Pristionchus</taxon>
    </lineage>
</organism>